<dbReference type="Proteomes" id="UP000799423">
    <property type="component" value="Unassembled WGS sequence"/>
</dbReference>
<keyword evidence="5" id="KW-0804">Transcription</keyword>
<dbReference type="Pfam" id="PF07716">
    <property type="entry name" value="bZIP_2"/>
    <property type="match status" value="1"/>
</dbReference>
<dbReference type="PANTHER" id="PTHR46714:SF6">
    <property type="entry name" value="TRANSCRIPTIONAL ACTIVATOR HAC1"/>
    <property type="match status" value="1"/>
</dbReference>
<dbReference type="GO" id="GO:0005634">
    <property type="term" value="C:nucleus"/>
    <property type="evidence" value="ECO:0007669"/>
    <property type="project" value="UniProtKB-SubCell"/>
</dbReference>
<dbReference type="GO" id="GO:0003677">
    <property type="term" value="F:DNA binding"/>
    <property type="evidence" value="ECO:0007669"/>
    <property type="project" value="UniProtKB-KW"/>
</dbReference>
<gene>
    <name evidence="10" type="ORF">T440DRAFT_446944</name>
</gene>
<feature type="compositionally biased region" description="Basic and acidic residues" evidence="8">
    <location>
        <begin position="97"/>
        <end position="107"/>
    </location>
</feature>
<dbReference type="EMBL" id="MU006299">
    <property type="protein sequence ID" value="KAF2852323.1"/>
    <property type="molecule type" value="Genomic_DNA"/>
</dbReference>
<keyword evidence="7" id="KW-0539">Nucleus</keyword>
<dbReference type="InterPro" id="IPR044280">
    <property type="entry name" value="Hac1/HY5"/>
</dbReference>
<dbReference type="GO" id="GO:0045944">
    <property type="term" value="P:positive regulation of transcription by RNA polymerase II"/>
    <property type="evidence" value="ECO:0007669"/>
    <property type="project" value="InterPro"/>
</dbReference>
<feature type="compositionally biased region" description="Low complexity" evidence="8">
    <location>
        <begin position="46"/>
        <end position="66"/>
    </location>
</feature>
<keyword evidence="4" id="KW-0238">DNA-binding</keyword>
<proteinExistence type="inferred from homology"/>
<evidence type="ECO:0000313" key="11">
    <source>
        <dbReference type="Proteomes" id="UP000799423"/>
    </source>
</evidence>
<accession>A0A6A7BAE5</accession>
<evidence type="ECO:0000256" key="5">
    <source>
        <dbReference type="ARBA" id="ARBA00023163"/>
    </source>
</evidence>
<name>A0A6A7BAE5_9PLEO</name>
<dbReference type="PROSITE" id="PS00036">
    <property type="entry name" value="BZIP_BASIC"/>
    <property type="match status" value="1"/>
</dbReference>
<feature type="compositionally biased region" description="Polar residues" evidence="8">
    <location>
        <begin position="1"/>
        <end position="23"/>
    </location>
</feature>
<keyword evidence="6" id="KW-0834">Unfolded protein response</keyword>
<feature type="region of interest" description="Disordered" evidence="8">
    <location>
        <begin position="1"/>
        <end position="30"/>
    </location>
</feature>
<evidence type="ECO:0000256" key="6">
    <source>
        <dbReference type="ARBA" id="ARBA00023230"/>
    </source>
</evidence>
<dbReference type="PROSITE" id="PS50217">
    <property type="entry name" value="BZIP"/>
    <property type="match status" value="1"/>
</dbReference>
<feature type="region of interest" description="Disordered" evidence="8">
    <location>
        <begin position="42"/>
        <end position="127"/>
    </location>
</feature>
<organism evidence="10 11">
    <name type="scientific">Plenodomus tracheiphilus IPT5</name>
    <dbReference type="NCBI Taxonomy" id="1408161"/>
    <lineage>
        <taxon>Eukaryota</taxon>
        <taxon>Fungi</taxon>
        <taxon>Dikarya</taxon>
        <taxon>Ascomycota</taxon>
        <taxon>Pezizomycotina</taxon>
        <taxon>Dothideomycetes</taxon>
        <taxon>Pleosporomycetidae</taxon>
        <taxon>Pleosporales</taxon>
        <taxon>Pleosporineae</taxon>
        <taxon>Leptosphaeriaceae</taxon>
        <taxon>Plenodomus</taxon>
    </lineage>
</organism>
<comment type="similarity">
    <text evidence="2">Belongs to the bZIP family.</text>
</comment>
<sequence length="328" mass="36462">MAEQTFDSFFSQTMNTSTMTATPLTPPRTDAVPATIKMEQLEVFDASSPRESMMSMSEPSSTPAPSGSDSKSVKKRKSWGQVLPEPKTSLPPRKRAKTDDEKEQRRIERVKRNRLAAHNSRERKRQEYEVLQEEKDRMEAELKSYQQQMAQMTAELEFYRAKYPGQAPSPVFDLSTATTKDSLPTICPTQTSTQFTSPMSMSHDSFDSPRESSYLPETPRSNFEANPDFDSTQYSAAVLCDLQFDEKPGVLDDLFQFDQFPEGSPTASLVEPTHGLADPSGDFFGSIFGHDSSSNSYGFADGFDAKFSDLQSAQCATFVSDGALAAEN</sequence>
<evidence type="ECO:0000256" key="3">
    <source>
        <dbReference type="ARBA" id="ARBA00023015"/>
    </source>
</evidence>
<evidence type="ECO:0000256" key="8">
    <source>
        <dbReference type="SAM" id="MobiDB-lite"/>
    </source>
</evidence>
<dbReference type="SMART" id="SM00338">
    <property type="entry name" value="BRLZ"/>
    <property type="match status" value="1"/>
</dbReference>
<evidence type="ECO:0000256" key="2">
    <source>
        <dbReference type="ARBA" id="ARBA00007163"/>
    </source>
</evidence>
<dbReference type="PANTHER" id="PTHR46714">
    <property type="entry name" value="TRANSCRIPTIONAL ACTIVATOR HAC1"/>
    <property type="match status" value="1"/>
</dbReference>
<dbReference type="OrthoDB" id="674948at2759"/>
<dbReference type="InterPro" id="IPR046347">
    <property type="entry name" value="bZIP_sf"/>
</dbReference>
<feature type="domain" description="BZIP" evidence="9">
    <location>
        <begin position="103"/>
        <end position="160"/>
    </location>
</feature>
<reference evidence="10" key="1">
    <citation type="submission" date="2020-01" db="EMBL/GenBank/DDBJ databases">
        <authorList>
            <consortium name="DOE Joint Genome Institute"/>
            <person name="Haridas S."/>
            <person name="Albert R."/>
            <person name="Binder M."/>
            <person name="Bloem J."/>
            <person name="Labutti K."/>
            <person name="Salamov A."/>
            <person name="Andreopoulos B."/>
            <person name="Baker S.E."/>
            <person name="Barry K."/>
            <person name="Bills G."/>
            <person name="Bluhm B.H."/>
            <person name="Cannon C."/>
            <person name="Castanera R."/>
            <person name="Culley D.E."/>
            <person name="Daum C."/>
            <person name="Ezra D."/>
            <person name="Gonzalez J.B."/>
            <person name="Henrissat B."/>
            <person name="Kuo A."/>
            <person name="Liang C."/>
            <person name="Lipzen A."/>
            <person name="Lutzoni F."/>
            <person name="Magnuson J."/>
            <person name="Mondo S."/>
            <person name="Nolan M."/>
            <person name="Ohm R."/>
            <person name="Pangilinan J."/>
            <person name="Park H.-J."/>
            <person name="Ramirez L."/>
            <person name="Alfaro M."/>
            <person name="Sun H."/>
            <person name="Tritt A."/>
            <person name="Yoshinaga Y."/>
            <person name="Zwiers L.-H."/>
            <person name="Turgeon B.G."/>
            <person name="Goodwin S.B."/>
            <person name="Spatafora J.W."/>
            <person name="Crous P.W."/>
            <person name="Grigoriev I.V."/>
        </authorList>
    </citation>
    <scope>NUCLEOTIDE SEQUENCE</scope>
    <source>
        <strain evidence="10">IPT5</strain>
    </source>
</reference>
<evidence type="ECO:0000256" key="7">
    <source>
        <dbReference type="ARBA" id="ARBA00023242"/>
    </source>
</evidence>
<protein>
    <recommendedName>
        <fullName evidence="9">BZIP domain-containing protein</fullName>
    </recommendedName>
</protein>
<dbReference type="GO" id="GO:0000981">
    <property type="term" value="F:DNA-binding transcription factor activity, RNA polymerase II-specific"/>
    <property type="evidence" value="ECO:0007669"/>
    <property type="project" value="InterPro"/>
</dbReference>
<dbReference type="InterPro" id="IPR004827">
    <property type="entry name" value="bZIP"/>
</dbReference>
<evidence type="ECO:0000256" key="1">
    <source>
        <dbReference type="ARBA" id="ARBA00004123"/>
    </source>
</evidence>
<feature type="region of interest" description="Disordered" evidence="8">
    <location>
        <begin position="190"/>
        <end position="226"/>
    </location>
</feature>
<evidence type="ECO:0000313" key="10">
    <source>
        <dbReference type="EMBL" id="KAF2852323.1"/>
    </source>
</evidence>
<dbReference type="GO" id="GO:0006986">
    <property type="term" value="P:response to unfolded protein"/>
    <property type="evidence" value="ECO:0007669"/>
    <property type="project" value="UniProtKB-KW"/>
</dbReference>
<evidence type="ECO:0000256" key="4">
    <source>
        <dbReference type="ARBA" id="ARBA00023125"/>
    </source>
</evidence>
<evidence type="ECO:0000259" key="9">
    <source>
        <dbReference type="PROSITE" id="PS50217"/>
    </source>
</evidence>
<dbReference type="SUPFAM" id="SSF57959">
    <property type="entry name" value="Leucine zipper domain"/>
    <property type="match status" value="1"/>
</dbReference>
<dbReference type="AlphaFoldDB" id="A0A6A7BAE5"/>
<comment type="subcellular location">
    <subcellularLocation>
        <location evidence="1">Nucleus</location>
    </subcellularLocation>
</comment>
<dbReference type="Gene3D" id="1.20.5.170">
    <property type="match status" value="1"/>
</dbReference>
<keyword evidence="3" id="KW-0805">Transcription regulation</keyword>
<feature type="compositionally biased region" description="Polar residues" evidence="8">
    <location>
        <begin position="190"/>
        <end position="203"/>
    </location>
</feature>
<dbReference type="CDD" id="cd14710">
    <property type="entry name" value="bZIP_HAC1-like"/>
    <property type="match status" value="1"/>
</dbReference>
<keyword evidence="11" id="KW-1185">Reference proteome</keyword>